<proteinExistence type="predicted"/>
<reference evidence="4" key="1">
    <citation type="journal article" date="2019" name="Int. J. Syst. Evol. Microbiol.">
        <title>The Global Catalogue of Microorganisms (GCM) 10K type strain sequencing project: providing services to taxonomists for standard genome sequencing and annotation.</title>
        <authorList>
            <consortium name="The Broad Institute Genomics Platform"/>
            <consortium name="The Broad Institute Genome Sequencing Center for Infectious Disease"/>
            <person name="Wu L."/>
            <person name="Ma J."/>
        </authorList>
    </citation>
    <scope>NUCLEOTIDE SEQUENCE [LARGE SCALE GENOMIC DNA]</scope>
    <source>
        <strain evidence="4">CCUG 43114</strain>
    </source>
</reference>
<evidence type="ECO:0000313" key="4">
    <source>
        <dbReference type="Proteomes" id="UP001596122"/>
    </source>
</evidence>
<dbReference type="PANTHER" id="PTHR40763:SF5">
    <property type="entry name" value="MEMBRANE PROTEIN"/>
    <property type="match status" value="1"/>
</dbReference>
<name>A0ABW0GQ35_9MICO</name>
<dbReference type="RefSeq" id="WP_340269647.1">
    <property type="nucleotide sequence ID" value="NZ_JBBEOG010000004.1"/>
</dbReference>
<dbReference type="Pfam" id="PF22570">
    <property type="entry name" value="LiaF-TM"/>
    <property type="match status" value="1"/>
</dbReference>
<evidence type="ECO:0000256" key="1">
    <source>
        <dbReference type="SAM" id="Phobius"/>
    </source>
</evidence>
<feature type="transmembrane region" description="Helical" evidence="1">
    <location>
        <begin position="56"/>
        <end position="74"/>
    </location>
</feature>
<accession>A0ABW0GQ35</accession>
<gene>
    <name evidence="3" type="ORF">ACFPJ6_11450</name>
</gene>
<dbReference type="InterPro" id="IPR054331">
    <property type="entry name" value="LiaF_TM"/>
</dbReference>
<feature type="transmembrane region" description="Helical" evidence="1">
    <location>
        <begin position="80"/>
        <end position="99"/>
    </location>
</feature>
<dbReference type="Proteomes" id="UP001596122">
    <property type="component" value="Unassembled WGS sequence"/>
</dbReference>
<keyword evidence="1" id="KW-1133">Transmembrane helix</keyword>
<evidence type="ECO:0000313" key="3">
    <source>
        <dbReference type="EMBL" id="MFC5381409.1"/>
    </source>
</evidence>
<comment type="caution">
    <text evidence="3">The sequence shown here is derived from an EMBL/GenBank/DDBJ whole genome shotgun (WGS) entry which is preliminary data.</text>
</comment>
<keyword evidence="4" id="KW-1185">Reference proteome</keyword>
<sequence>MVVRVWVAGLLITVGAVWLLDAVEVLDAGAVLSQWWPLALIALGLLSVLAERRVSLGPVVVTVVGVVLQVGRLVEVSLSVWLWPTLAILVGSWLLLTGLRRRSGDPTASESGTTVALLGGSETRSRSSHFEHADVAAVLGGATLDLRDARVAPGARVDAFALFGGVEVIVPEDTRVTLHGLPLFGGLDDKTSGNGTPVDGAPVLDVRATALFGGVEVKNKAR</sequence>
<protein>
    <submittedName>
        <fullName evidence="3">LiaF domain-containing protein</fullName>
    </submittedName>
</protein>
<evidence type="ECO:0000259" key="2">
    <source>
        <dbReference type="Pfam" id="PF22570"/>
    </source>
</evidence>
<keyword evidence="1" id="KW-0812">Transmembrane</keyword>
<feature type="transmembrane region" description="Helical" evidence="1">
    <location>
        <begin position="32"/>
        <end position="49"/>
    </location>
</feature>
<dbReference type="PANTHER" id="PTHR40763">
    <property type="entry name" value="MEMBRANE PROTEIN-RELATED"/>
    <property type="match status" value="1"/>
</dbReference>
<dbReference type="EMBL" id="JBHSLD010000009">
    <property type="protein sequence ID" value="MFC5381409.1"/>
    <property type="molecule type" value="Genomic_DNA"/>
</dbReference>
<keyword evidence="1" id="KW-0472">Membrane</keyword>
<feature type="domain" description="LiaF transmembrane" evidence="2">
    <location>
        <begin position="7"/>
        <end position="100"/>
    </location>
</feature>
<organism evidence="3 4">
    <name type="scientific">Aquipuribacter nitratireducens</name>
    <dbReference type="NCBI Taxonomy" id="650104"/>
    <lineage>
        <taxon>Bacteria</taxon>
        <taxon>Bacillati</taxon>
        <taxon>Actinomycetota</taxon>
        <taxon>Actinomycetes</taxon>
        <taxon>Micrococcales</taxon>
        <taxon>Intrasporangiaceae</taxon>
        <taxon>Aquipuribacter</taxon>
    </lineage>
</organism>